<feature type="non-terminal residue" evidence="2">
    <location>
        <position position="1"/>
    </location>
</feature>
<evidence type="ECO:0000313" key="2">
    <source>
        <dbReference type="EMBL" id="KOF78684.1"/>
    </source>
</evidence>
<feature type="non-terminal residue" evidence="2">
    <location>
        <position position="164"/>
    </location>
</feature>
<dbReference type="Pfam" id="PF13843">
    <property type="entry name" value="DDE_Tnp_1_7"/>
    <property type="match status" value="1"/>
</dbReference>
<dbReference type="PANTHER" id="PTHR46599:SF3">
    <property type="entry name" value="PIGGYBAC TRANSPOSABLE ELEMENT-DERIVED PROTEIN 4"/>
    <property type="match status" value="1"/>
</dbReference>
<dbReference type="PANTHER" id="PTHR46599">
    <property type="entry name" value="PIGGYBAC TRANSPOSABLE ELEMENT-DERIVED PROTEIN 4"/>
    <property type="match status" value="1"/>
</dbReference>
<name>A0A0L8GPC7_OCTBM</name>
<protein>
    <recommendedName>
        <fullName evidence="1">PiggyBac transposable element-derived protein domain-containing protein</fullName>
    </recommendedName>
</protein>
<feature type="domain" description="PiggyBac transposable element-derived protein" evidence="1">
    <location>
        <begin position="1"/>
        <end position="83"/>
    </location>
</feature>
<proteinExistence type="predicted"/>
<reference evidence="2" key="1">
    <citation type="submission" date="2015-07" db="EMBL/GenBank/DDBJ databases">
        <title>MeaNS - Measles Nucleotide Surveillance Program.</title>
        <authorList>
            <person name="Tran T."/>
            <person name="Druce J."/>
        </authorList>
    </citation>
    <scope>NUCLEOTIDE SEQUENCE</scope>
    <source>
        <strain evidence="2">UCB-OBI-ISO-001</strain>
        <tissue evidence="2">Gonad</tissue>
    </source>
</reference>
<accession>A0A0L8GPC7</accession>
<evidence type="ECO:0000259" key="1">
    <source>
        <dbReference type="Pfam" id="PF13843"/>
    </source>
</evidence>
<sequence length="164" mass="19112">WCDKKNVCMLSTMHSASMKGTRKQDAGSNAIMKPSVVASYNEGMGEVNCSDQLVMTHKLVRKFVKWYRKSFLYIVDLCVMNSHLIWQMLGSVEDRLTFRNLLFCEMIEASDLPKYRKHGCLHARLSPHCLVKGRRHFPRLFPHPTPPRRQMLLRDAQYIKQKGN</sequence>
<organism evidence="2">
    <name type="scientific">Octopus bimaculoides</name>
    <name type="common">California two-spotted octopus</name>
    <dbReference type="NCBI Taxonomy" id="37653"/>
    <lineage>
        <taxon>Eukaryota</taxon>
        <taxon>Metazoa</taxon>
        <taxon>Spiralia</taxon>
        <taxon>Lophotrochozoa</taxon>
        <taxon>Mollusca</taxon>
        <taxon>Cephalopoda</taxon>
        <taxon>Coleoidea</taxon>
        <taxon>Octopodiformes</taxon>
        <taxon>Octopoda</taxon>
        <taxon>Incirrata</taxon>
        <taxon>Octopodidae</taxon>
        <taxon>Octopus</taxon>
    </lineage>
</organism>
<dbReference type="InterPro" id="IPR029526">
    <property type="entry name" value="PGBD"/>
</dbReference>
<gene>
    <name evidence="2" type="ORF">OCBIM_22030429mg</name>
</gene>
<dbReference type="AlphaFoldDB" id="A0A0L8GPC7"/>
<dbReference type="STRING" id="37653.A0A0L8GPC7"/>
<dbReference type="EMBL" id="KQ420978">
    <property type="protein sequence ID" value="KOF78684.1"/>
    <property type="molecule type" value="Genomic_DNA"/>
</dbReference>